<dbReference type="InterPro" id="IPR032799">
    <property type="entry name" value="TAXi_C"/>
</dbReference>
<keyword evidence="6" id="KW-0865">Zymogen</keyword>
<dbReference type="EMBL" id="JBBPBK010000014">
    <property type="protein sequence ID" value="KAK9270689.1"/>
    <property type="molecule type" value="Genomic_DNA"/>
</dbReference>
<comment type="function">
    <text evidence="9">Extracellular proteinase found in the pitcher fluid of carnivorous plants. Digest prey for nitrogen uptake.</text>
</comment>
<dbReference type="GO" id="GO:0006508">
    <property type="term" value="P:proteolysis"/>
    <property type="evidence" value="ECO:0007669"/>
    <property type="project" value="UniProtKB-KW"/>
</dbReference>
<dbReference type="InterPro" id="IPR021109">
    <property type="entry name" value="Peptidase_aspartic_dom_sf"/>
</dbReference>
<dbReference type="FunFam" id="2.40.70.10:FF:000033">
    <property type="entry name" value="Aspartyl protease family protein"/>
    <property type="match status" value="1"/>
</dbReference>
<comment type="caution">
    <text evidence="13">The sequence shown here is derived from an EMBL/GenBank/DDBJ whole genome shotgun (WGS) entry which is preliminary data.</text>
</comment>
<accession>A0AAP0R758</accession>
<comment type="similarity">
    <text evidence="1">Belongs to the peptidase A1 family.</text>
</comment>
<dbReference type="GO" id="GO:0004190">
    <property type="term" value="F:aspartic-type endopeptidase activity"/>
    <property type="evidence" value="ECO:0007669"/>
    <property type="project" value="UniProtKB-KW"/>
</dbReference>
<dbReference type="Pfam" id="PF14543">
    <property type="entry name" value="TAXi_N"/>
    <property type="match status" value="1"/>
</dbReference>
<dbReference type="CDD" id="cd05476">
    <property type="entry name" value="pepsin_A_like_plant"/>
    <property type="match status" value="1"/>
</dbReference>
<evidence type="ECO:0000256" key="8">
    <source>
        <dbReference type="ARBA" id="ARBA00051299"/>
    </source>
</evidence>
<dbReference type="EC" id="3.4.23.12" evidence="10"/>
<feature type="chain" id="PRO_5042901603" description="nepenthesin" evidence="11">
    <location>
        <begin position="28"/>
        <end position="446"/>
    </location>
</feature>
<protein>
    <recommendedName>
        <fullName evidence="10">nepenthesin</fullName>
        <ecNumber evidence="10">3.4.23.12</ecNumber>
    </recommendedName>
</protein>
<dbReference type="InterPro" id="IPR051708">
    <property type="entry name" value="Plant_Aspart_Prot_A1"/>
</dbReference>
<feature type="domain" description="Peptidase A1" evidence="12">
    <location>
        <begin position="98"/>
        <end position="439"/>
    </location>
</feature>
<evidence type="ECO:0000256" key="6">
    <source>
        <dbReference type="ARBA" id="ARBA00023145"/>
    </source>
</evidence>
<keyword evidence="2" id="KW-0645">Protease</keyword>
<evidence type="ECO:0000313" key="14">
    <source>
        <dbReference type="Proteomes" id="UP001415857"/>
    </source>
</evidence>
<feature type="signal peptide" evidence="11">
    <location>
        <begin position="1"/>
        <end position="27"/>
    </location>
</feature>
<reference evidence="13 14" key="1">
    <citation type="journal article" date="2024" name="Plant J.">
        <title>Genome sequences and population genomics reveal climatic adaptation and genomic divergence between two closely related sweetgum species.</title>
        <authorList>
            <person name="Xu W.Q."/>
            <person name="Ren C.Q."/>
            <person name="Zhang X.Y."/>
            <person name="Comes H.P."/>
            <person name="Liu X.H."/>
            <person name="Li Y.G."/>
            <person name="Kettle C.J."/>
            <person name="Jalonen R."/>
            <person name="Gaisberger H."/>
            <person name="Ma Y.Z."/>
            <person name="Qiu Y.X."/>
        </authorList>
    </citation>
    <scope>NUCLEOTIDE SEQUENCE [LARGE SCALE GENOMIC DNA]</scope>
    <source>
        <strain evidence="13">Hangzhou</strain>
    </source>
</reference>
<dbReference type="Proteomes" id="UP001415857">
    <property type="component" value="Unassembled WGS sequence"/>
</dbReference>
<evidence type="ECO:0000313" key="13">
    <source>
        <dbReference type="EMBL" id="KAK9270689.1"/>
    </source>
</evidence>
<proteinExistence type="inferred from homology"/>
<evidence type="ECO:0000256" key="4">
    <source>
        <dbReference type="ARBA" id="ARBA00022750"/>
    </source>
</evidence>
<keyword evidence="5" id="KW-0378">Hydrolase</keyword>
<evidence type="ECO:0000256" key="9">
    <source>
        <dbReference type="ARBA" id="ARBA00053221"/>
    </source>
</evidence>
<evidence type="ECO:0000256" key="1">
    <source>
        <dbReference type="ARBA" id="ARBA00007447"/>
    </source>
</evidence>
<comment type="catalytic activity">
    <reaction evidence="8">
        <text>Similar to pepsin, but also cleaves on either side of Asp and at Lys-|-Arg.</text>
        <dbReference type="EC" id="3.4.23.12"/>
    </reaction>
</comment>
<evidence type="ECO:0000256" key="11">
    <source>
        <dbReference type="SAM" id="SignalP"/>
    </source>
</evidence>
<gene>
    <name evidence="13" type="ORF">L1049_026271</name>
</gene>
<dbReference type="PANTHER" id="PTHR47967:SF130">
    <property type="entry name" value="ASPARTIC PROTEINASE NEPENTHESIN-1-LIKE"/>
    <property type="match status" value="1"/>
</dbReference>
<keyword evidence="3 11" id="KW-0732">Signal</keyword>
<dbReference type="Gene3D" id="2.40.70.10">
    <property type="entry name" value="Acid Proteases"/>
    <property type="match status" value="2"/>
</dbReference>
<dbReference type="InterPro" id="IPR034161">
    <property type="entry name" value="Pepsin-like_plant"/>
</dbReference>
<dbReference type="SUPFAM" id="SSF50630">
    <property type="entry name" value="Acid proteases"/>
    <property type="match status" value="1"/>
</dbReference>
<dbReference type="InterPro" id="IPR033121">
    <property type="entry name" value="PEPTIDASE_A1"/>
</dbReference>
<dbReference type="PANTHER" id="PTHR47967">
    <property type="entry name" value="OS07G0603500 PROTEIN-RELATED"/>
    <property type="match status" value="1"/>
</dbReference>
<dbReference type="GO" id="GO:0005576">
    <property type="term" value="C:extracellular region"/>
    <property type="evidence" value="ECO:0007669"/>
    <property type="project" value="TreeGrafter"/>
</dbReference>
<evidence type="ECO:0000256" key="7">
    <source>
        <dbReference type="ARBA" id="ARBA00023180"/>
    </source>
</evidence>
<evidence type="ECO:0000256" key="3">
    <source>
        <dbReference type="ARBA" id="ARBA00022729"/>
    </source>
</evidence>
<dbReference type="AlphaFoldDB" id="A0AAP0R758"/>
<evidence type="ECO:0000256" key="10">
    <source>
        <dbReference type="ARBA" id="ARBA00067063"/>
    </source>
</evidence>
<keyword evidence="14" id="KW-1185">Reference proteome</keyword>
<dbReference type="InterPro" id="IPR032861">
    <property type="entry name" value="TAXi_N"/>
</dbReference>
<evidence type="ECO:0000256" key="5">
    <source>
        <dbReference type="ARBA" id="ARBA00022801"/>
    </source>
</evidence>
<evidence type="ECO:0000256" key="2">
    <source>
        <dbReference type="ARBA" id="ARBA00022670"/>
    </source>
</evidence>
<dbReference type="FunFam" id="2.40.70.10:FF:000016">
    <property type="entry name" value="Probable aspartic protease At2g35615"/>
    <property type="match status" value="1"/>
</dbReference>
<keyword evidence="7" id="KW-0325">Glycoprotein</keyword>
<dbReference type="Pfam" id="PF14541">
    <property type="entry name" value="TAXi_C"/>
    <property type="match status" value="1"/>
</dbReference>
<organism evidence="13 14">
    <name type="scientific">Liquidambar formosana</name>
    <name type="common">Formosan gum</name>
    <dbReference type="NCBI Taxonomy" id="63359"/>
    <lineage>
        <taxon>Eukaryota</taxon>
        <taxon>Viridiplantae</taxon>
        <taxon>Streptophyta</taxon>
        <taxon>Embryophyta</taxon>
        <taxon>Tracheophyta</taxon>
        <taxon>Spermatophyta</taxon>
        <taxon>Magnoliopsida</taxon>
        <taxon>eudicotyledons</taxon>
        <taxon>Gunneridae</taxon>
        <taxon>Pentapetalae</taxon>
        <taxon>Saxifragales</taxon>
        <taxon>Altingiaceae</taxon>
        <taxon>Liquidambar</taxon>
    </lineage>
</organism>
<evidence type="ECO:0000259" key="12">
    <source>
        <dbReference type="PROSITE" id="PS51767"/>
    </source>
</evidence>
<dbReference type="PROSITE" id="PS51767">
    <property type="entry name" value="PEPTIDASE_A1"/>
    <property type="match status" value="1"/>
</dbReference>
<sequence>MAPSPPPFSSLFPLLTISLLLLPLAYSTSRSALNHHAVQFGFRIGLTHVDDGRNFTKLQLIQRAINRGKQRLNRINAMATTAPTENIRAPVHVGHGSYLMNFWIGTPARPLLGIMDTGSDLIWTQCKPCVNCFNQPTPIFDPRKSSSFSKISCSAELCRSLGNDSKCDNNGCEYNYYYADDTTSKGFLAMDTFTFGESTQKVSIPNIGFGCGVNNEGKGVNQSDGIVGLGRGPSSLVTQLGSRKFSYCLTSVGGKKQSSLLFGSLADLNHSNGEIRGTPLIYNPVQPTFYYLTLEGISVGEALLPIPKSLFELRGGYGGMIIDSGTSITYLQEDAFDIVKMNFVWQTKLKVSQLGIQGLELCFNLPSDNAWKNYVPKLVFHFKDVDLNLPAENYMVADKGIGVVCLAMGPTGIPSVFGNYQQQNMLVVHDLEKGVLSFVHTKCDRL</sequence>
<name>A0AAP0R758_LIQFO</name>
<keyword evidence="4" id="KW-0064">Aspartyl protease</keyword>